<evidence type="ECO:0000256" key="5">
    <source>
        <dbReference type="SAM" id="SignalP"/>
    </source>
</evidence>
<proteinExistence type="inferred from homology"/>
<dbReference type="Gene3D" id="2.60.120.260">
    <property type="entry name" value="Galactose-binding domain-like"/>
    <property type="match status" value="1"/>
</dbReference>
<organism evidence="8">
    <name type="scientific">Thermoanaerobacterium aotearoense</name>
    <dbReference type="NCBI Taxonomy" id="47490"/>
    <lineage>
        <taxon>Bacteria</taxon>
        <taxon>Bacillati</taxon>
        <taxon>Bacillota</taxon>
        <taxon>Clostridia</taxon>
        <taxon>Thermoanaerobacterales</taxon>
        <taxon>Thermoanaerobacteraceae</taxon>
        <taxon>Thermoanaerobacterium</taxon>
    </lineage>
</organism>
<dbReference type="AlphaFoldDB" id="A0A6H1NQ77"/>
<evidence type="ECO:0000259" key="6">
    <source>
        <dbReference type="PROSITE" id="PS51175"/>
    </source>
</evidence>
<keyword evidence="2 4" id="KW-0378">Hydrolase</keyword>
<dbReference type="PANTHER" id="PTHR40079">
    <property type="entry name" value="MANNAN ENDO-1,4-BETA-MANNOSIDASE E-RELATED"/>
    <property type="match status" value="1"/>
</dbReference>
<dbReference type="SUPFAM" id="SSF49785">
    <property type="entry name" value="Galactose-binding domain-like"/>
    <property type="match status" value="1"/>
</dbReference>
<sequence>MKKFCILLMCIIILISGCKFNSVTSSGKYIENKKSAVVEKNTESTENVGAFKLYLEAEDNAAVTGNVKKENSIKGYSGSGYLDGLKNDGDAISFNVRIPKDDFYDIDFISASYDGYKENNVYLDGDLIGVSKVTGTEFQDSVLKRIFLRASKHVIKMTKNWGWIRLDALKITKSKKFDEGIYKVSNKLVDPKATESSRKLMQYLVDMYGKKIISGQYADKGINSPEFQAIMQATGKMPAILGLDFIDYTPSRVANGTVGKSVDYAIEFNKLGGIVTFCWHWNAPEPYLYNTESEPWWKGFYTEGTNINLEAIMDGRDKKGYELLLQDIDVIAKQLKRLQDADIPVLWRPLHEASGGWFWWGACGPDAYIKLYRLLFDRLTIVYGIHNLIWVWNGQDPKWYPGDQYVDIIGIDIYPGERVYNSQSAKFNEILEWTKSKKIIAMSENGCLFDPDLTFRDDAKWSYFGTWSGEFVTLNNTNTLSEKYTEKYMFQKVYNNDKVITLDELPNLKIYVDNK</sequence>
<dbReference type="RefSeq" id="WP_014758061.1">
    <property type="nucleotide sequence ID" value="NZ_CP047602.1"/>
</dbReference>
<dbReference type="PANTHER" id="PTHR40079:SF4">
    <property type="entry name" value="GH26 DOMAIN-CONTAINING PROTEIN-RELATED"/>
    <property type="match status" value="1"/>
</dbReference>
<feature type="active site" description="Proton donor" evidence="4">
    <location>
        <position position="352"/>
    </location>
</feature>
<dbReference type="GO" id="GO:0016985">
    <property type="term" value="F:mannan endo-1,4-beta-mannosidase activity"/>
    <property type="evidence" value="ECO:0007669"/>
    <property type="project" value="InterPro"/>
</dbReference>
<name>A0A6H1NQ77_9THEO</name>
<evidence type="ECO:0000313" key="8">
    <source>
        <dbReference type="EMBL" id="QIZ03395.1"/>
    </source>
</evidence>
<reference evidence="8" key="2">
    <citation type="submission" date="2020-04" db="EMBL/GenBank/DDBJ databases">
        <title>A thermostable recombinant beta-mannanase from Thermoanaerobacterium aotearoense SCUT27/Delta ldh-G58: Biochemical characterization and its calcium ion binding sites.</title>
        <authorList>
            <person name="Zhang L."/>
            <person name="Cha Y."/>
        </authorList>
    </citation>
    <scope>NUCLEOTIDE SEQUENCE</scope>
    <source>
        <strain evidence="8">SCUT27</strain>
    </source>
</reference>
<feature type="domain" description="CBM6" evidence="6">
    <location>
        <begin position="53"/>
        <end position="172"/>
    </location>
</feature>
<feature type="active site" description="Nucleophile" evidence="4">
    <location>
        <position position="444"/>
    </location>
</feature>
<feature type="domain" description="GH26" evidence="7">
    <location>
        <begin position="195"/>
        <end position="503"/>
    </location>
</feature>
<dbReference type="SMR" id="A0A6H1NQ77"/>
<dbReference type="InterPro" id="IPR005084">
    <property type="entry name" value="CBM6"/>
</dbReference>
<dbReference type="Pfam" id="PF16990">
    <property type="entry name" value="CBM_35"/>
    <property type="match status" value="1"/>
</dbReference>
<dbReference type="InterPro" id="IPR017853">
    <property type="entry name" value="GH"/>
</dbReference>
<evidence type="ECO:0000256" key="3">
    <source>
        <dbReference type="ARBA" id="ARBA00023295"/>
    </source>
</evidence>
<dbReference type="PROSITE" id="PS51257">
    <property type="entry name" value="PROKAR_LIPOPROTEIN"/>
    <property type="match status" value="1"/>
</dbReference>
<dbReference type="PROSITE" id="PS51175">
    <property type="entry name" value="CBM6"/>
    <property type="match status" value="1"/>
</dbReference>
<dbReference type="InterPro" id="IPR022790">
    <property type="entry name" value="GH26_dom"/>
</dbReference>
<dbReference type="Gene3D" id="3.20.20.80">
    <property type="entry name" value="Glycosidases"/>
    <property type="match status" value="1"/>
</dbReference>
<dbReference type="InterPro" id="IPR008979">
    <property type="entry name" value="Galactose-bd-like_sf"/>
</dbReference>
<dbReference type="GO" id="GO:0030246">
    <property type="term" value="F:carbohydrate binding"/>
    <property type="evidence" value="ECO:0007669"/>
    <property type="project" value="InterPro"/>
</dbReference>
<dbReference type="EMBL" id="MK766457">
    <property type="protein sequence ID" value="QIZ03395.1"/>
    <property type="molecule type" value="Genomic_DNA"/>
</dbReference>
<dbReference type="SUPFAM" id="SSF51445">
    <property type="entry name" value="(Trans)glycosidases"/>
    <property type="match status" value="1"/>
</dbReference>
<reference evidence="8" key="1">
    <citation type="submission" date="2019-04" db="EMBL/GenBank/DDBJ databases">
        <authorList>
            <person name="Zhu M."/>
            <person name="Fan W."/>
            <person name="Yang F."/>
            <person name="Li S."/>
        </authorList>
    </citation>
    <scope>NUCLEOTIDE SEQUENCE</scope>
    <source>
        <strain evidence="8">SCUT27</strain>
    </source>
</reference>
<evidence type="ECO:0000259" key="7">
    <source>
        <dbReference type="PROSITE" id="PS51764"/>
    </source>
</evidence>
<dbReference type="GO" id="GO:0006080">
    <property type="term" value="P:substituted mannan metabolic process"/>
    <property type="evidence" value="ECO:0007669"/>
    <property type="project" value="InterPro"/>
</dbReference>
<evidence type="ECO:0000256" key="2">
    <source>
        <dbReference type="ARBA" id="ARBA00022801"/>
    </source>
</evidence>
<evidence type="ECO:0000256" key="4">
    <source>
        <dbReference type="PROSITE-ProRule" id="PRU01100"/>
    </source>
</evidence>
<accession>A0A6H1NQ77</accession>
<comment type="similarity">
    <text evidence="1 4">Belongs to the glycosyl hydrolase 26 family.</text>
</comment>
<dbReference type="InterPro" id="IPR000805">
    <property type="entry name" value="Glyco_hydro_26"/>
</dbReference>
<protein>
    <submittedName>
        <fullName evidence="8">Mannanase</fullName>
    </submittedName>
</protein>
<feature type="chain" id="PRO_5039168089" evidence="5">
    <location>
        <begin position="22"/>
        <end position="515"/>
    </location>
</feature>
<keyword evidence="3 4" id="KW-0326">Glycosidase</keyword>
<evidence type="ECO:0000256" key="1">
    <source>
        <dbReference type="ARBA" id="ARBA00007754"/>
    </source>
</evidence>
<dbReference type="Pfam" id="PF02156">
    <property type="entry name" value="Glyco_hydro_26"/>
    <property type="match status" value="1"/>
</dbReference>
<dbReference type="PRINTS" id="PR00739">
    <property type="entry name" value="GLHYDRLASE26"/>
</dbReference>
<feature type="signal peptide" evidence="5">
    <location>
        <begin position="1"/>
        <end position="21"/>
    </location>
</feature>
<keyword evidence="5" id="KW-0732">Signal</keyword>
<dbReference type="PROSITE" id="PS51764">
    <property type="entry name" value="GH26"/>
    <property type="match status" value="1"/>
</dbReference>